<evidence type="ECO:0000256" key="1">
    <source>
        <dbReference type="SAM" id="MobiDB-lite"/>
    </source>
</evidence>
<name>A0AAU9F9L7_DROMD</name>
<keyword evidence="3" id="KW-0732">Signal</keyword>
<dbReference type="Proteomes" id="UP001500889">
    <property type="component" value="Chromosome O"/>
</dbReference>
<evidence type="ECO:0000256" key="2">
    <source>
        <dbReference type="SAM" id="Phobius"/>
    </source>
</evidence>
<evidence type="ECO:0000313" key="4">
    <source>
        <dbReference type="EMBL" id="BFF92331.1"/>
    </source>
</evidence>
<accession>A0AAU9F9L7</accession>
<feature type="signal peptide" evidence="3">
    <location>
        <begin position="1"/>
        <end position="26"/>
    </location>
</feature>
<keyword evidence="2" id="KW-0812">Transmembrane</keyword>
<feature type="transmembrane region" description="Helical" evidence="2">
    <location>
        <begin position="42"/>
        <end position="62"/>
    </location>
</feature>
<keyword evidence="2" id="KW-1133">Transmembrane helix</keyword>
<sequence length="125" mass="14075">MRNLATFRHTSFGMLVLFLVCKKAAAANSFREFIEEIPVNVTLVFGTIILSGVWLGCTYVITNKHQNAMQYMQRQLDELWLLQEKPNVWTKPGGEIPVTNAPAKKPVKDAEGKLEKPNDVLESSL</sequence>
<feature type="region of interest" description="Disordered" evidence="1">
    <location>
        <begin position="92"/>
        <end position="125"/>
    </location>
</feature>
<keyword evidence="5" id="KW-1185">Reference proteome</keyword>
<proteinExistence type="predicted"/>
<reference evidence="4 5" key="1">
    <citation type="submission" date="2024-02" db="EMBL/GenBank/DDBJ databases">
        <title>A chromosome-level genome assembly of Drosophila madeirensis, a fruit fly species endemic to Madeira island.</title>
        <authorList>
            <person name="Tomihara K."/>
            <person name="Llopart A."/>
            <person name="Yamamoto D."/>
        </authorList>
    </citation>
    <scope>NUCLEOTIDE SEQUENCE [LARGE SCALE GENOMIC DNA]</scope>
    <source>
        <strain evidence="4 5">RF1</strain>
    </source>
</reference>
<dbReference type="EMBL" id="AP029263">
    <property type="protein sequence ID" value="BFF92331.1"/>
    <property type="molecule type" value="Genomic_DNA"/>
</dbReference>
<gene>
    <name evidence="4" type="ORF">DMAD_10411</name>
</gene>
<evidence type="ECO:0000313" key="5">
    <source>
        <dbReference type="Proteomes" id="UP001500889"/>
    </source>
</evidence>
<keyword evidence="2" id="KW-0472">Membrane</keyword>
<protein>
    <submittedName>
        <fullName evidence="4">Uncharacterized protein</fullName>
    </submittedName>
</protein>
<feature type="chain" id="PRO_5043381257" evidence="3">
    <location>
        <begin position="27"/>
        <end position="125"/>
    </location>
</feature>
<evidence type="ECO:0000256" key="3">
    <source>
        <dbReference type="SAM" id="SignalP"/>
    </source>
</evidence>
<dbReference type="AlphaFoldDB" id="A0AAU9F9L7"/>
<feature type="compositionally biased region" description="Basic and acidic residues" evidence="1">
    <location>
        <begin position="106"/>
        <end position="119"/>
    </location>
</feature>
<organism evidence="4 5">
    <name type="scientific">Drosophila madeirensis</name>
    <name type="common">Fruit fly</name>
    <dbReference type="NCBI Taxonomy" id="30013"/>
    <lineage>
        <taxon>Eukaryota</taxon>
        <taxon>Metazoa</taxon>
        <taxon>Ecdysozoa</taxon>
        <taxon>Arthropoda</taxon>
        <taxon>Hexapoda</taxon>
        <taxon>Insecta</taxon>
        <taxon>Pterygota</taxon>
        <taxon>Neoptera</taxon>
        <taxon>Endopterygota</taxon>
        <taxon>Diptera</taxon>
        <taxon>Brachycera</taxon>
        <taxon>Muscomorpha</taxon>
        <taxon>Ephydroidea</taxon>
        <taxon>Drosophilidae</taxon>
        <taxon>Drosophila</taxon>
        <taxon>Sophophora</taxon>
    </lineage>
</organism>